<name>A0A347ZRW7_9CHLR</name>
<organism evidence="1 2">
    <name type="scientific">Pelolinea submarina</name>
    <dbReference type="NCBI Taxonomy" id="913107"/>
    <lineage>
        <taxon>Bacteria</taxon>
        <taxon>Bacillati</taxon>
        <taxon>Chloroflexota</taxon>
        <taxon>Anaerolineae</taxon>
        <taxon>Anaerolineales</taxon>
        <taxon>Anaerolineaceae</taxon>
        <taxon>Pelolinea</taxon>
    </lineage>
</organism>
<accession>A0A347ZRW7</accession>
<dbReference type="EMBL" id="QUMS01000001">
    <property type="protein sequence ID" value="REG11398.1"/>
    <property type="molecule type" value="Genomic_DNA"/>
</dbReference>
<evidence type="ECO:0000313" key="2">
    <source>
        <dbReference type="Proteomes" id="UP000256388"/>
    </source>
</evidence>
<dbReference type="Proteomes" id="UP000256388">
    <property type="component" value="Unassembled WGS sequence"/>
</dbReference>
<gene>
    <name evidence="1" type="ORF">DFR64_1279</name>
</gene>
<proteinExistence type="predicted"/>
<reference evidence="1 2" key="1">
    <citation type="submission" date="2018-08" db="EMBL/GenBank/DDBJ databases">
        <title>Genomic Encyclopedia of Type Strains, Phase IV (KMG-IV): sequencing the most valuable type-strain genomes for metagenomic binning, comparative biology and taxonomic classification.</title>
        <authorList>
            <person name="Goeker M."/>
        </authorList>
    </citation>
    <scope>NUCLEOTIDE SEQUENCE [LARGE SCALE GENOMIC DNA]</scope>
    <source>
        <strain evidence="1 2">DSM 23923</strain>
    </source>
</reference>
<sequence length="328" mass="36533">MEKANKEYFETFGIDKFLDKIKNSKVVKGLLVGSALTGVSAACVNKAPVVEAAPLPSVDEKSTPSIEEAPIETLLPIATLAPTETEDPFEGLNICRTWQEAENCPITVADFERLPDFVKANFTFPSEAMKVSWLEIVPVEGLTDFVRIHALTKEEIINGTSVVATESVKNTEKEYVYTSSLSPIGKPYFFLLTENSSTNNYDCWVAVFPVNNADGSVGTYTIIVPPYVFKDHYETPEDRTEVSLREKFDKLPYLPPAYFMGVVSSGVLNIDKQGSFIKEIHEDTNDPNGERRKLFDEWNETAIIPEELEKLPLFGSDLDLVGRTQELG</sequence>
<comment type="caution">
    <text evidence="1">The sequence shown here is derived from an EMBL/GenBank/DDBJ whole genome shotgun (WGS) entry which is preliminary data.</text>
</comment>
<dbReference type="RefSeq" id="WP_116224523.1">
    <property type="nucleotide sequence ID" value="NZ_AP018437.1"/>
</dbReference>
<dbReference type="AlphaFoldDB" id="A0A347ZRW7"/>
<keyword evidence="2" id="KW-1185">Reference proteome</keyword>
<evidence type="ECO:0000313" key="1">
    <source>
        <dbReference type="EMBL" id="REG11398.1"/>
    </source>
</evidence>
<protein>
    <submittedName>
        <fullName evidence="1">Uncharacterized protein</fullName>
    </submittedName>
</protein>